<dbReference type="Pfam" id="PF18602">
    <property type="entry name" value="Rap1a"/>
    <property type="match status" value="1"/>
</dbReference>
<organism evidence="3 4">
    <name type="scientific">Rhizobium herbae</name>
    <dbReference type="NCBI Taxonomy" id="508661"/>
    <lineage>
        <taxon>Bacteria</taxon>
        <taxon>Pseudomonadati</taxon>
        <taxon>Pseudomonadota</taxon>
        <taxon>Alphaproteobacteria</taxon>
        <taxon>Hyphomicrobiales</taxon>
        <taxon>Rhizobiaceae</taxon>
        <taxon>Rhizobium/Agrobacterium group</taxon>
        <taxon>Rhizobium</taxon>
    </lineage>
</organism>
<comment type="caution">
    <text evidence="3">The sequence shown here is derived from an EMBL/GenBank/DDBJ whole genome shotgun (WGS) entry which is preliminary data.</text>
</comment>
<proteinExistence type="predicted"/>
<keyword evidence="4" id="KW-1185">Reference proteome</keyword>
<feature type="chain" id="PRO_5045481525" description="Rap1a immunity protein domain-containing protein" evidence="1">
    <location>
        <begin position="21"/>
        <end position="131"/>
    </location>
</feature>
<dbReference type="InterPro" id="IPR041238">
    <property type="entry name" value="Rap1a"/>
</dbReference>
<feature type="domain" description="Rap1a immunity protein" evidence="2">
    <location>
        <begin position="28"/>
        <end position="128"/>
    </location>
</feature>
<dbReference type="RefSeq" id="WP_209854768.1">
    <property type="nucleotide sequence ID" value="NZ_JAGGJV010000008.1"/>
</dbReference>
<evidence type="ECO:0000259" key="2">
    <source>
        <dbReference type="Pfam" id="PF18602"/>
    </source>
</evidence>
<accession>A0ABS4ES48</accession>
<name>A0ABS4ES48_9HYPH</name>
<reference evidence="3 4" key="1">
    <citation type="submission" date="2021-03" db="EMBL/GenBank/DDBJ databases">
        <title>Genomic Encyclopedia of Type Strains, Phase IV (KMG-IV): sequencing the most valuable type-strain genomes for metagenomic binning, comparative biology and taxonomic classification.</title>
        <authorList>
            <person name="Goeker M."/>
        </authorList>
    </citation>
    <scope>NUCLEOTIDE SEQUENCE [LARGE SCALE GENOMIC DNA]</scope>
    <source>
        <strain evidence="3 4">DSM 26427</strain>
    </source>
</reference>
<dbReference type="EMBL" id="JAGGJV010000008">
    <property type="protein sequence ID" value="MBP1860768.1"/>
    <property type="molecule type" value="Genomic_DNA"/>
</dbReference>
<gene>
    <name evidence="3" type="ORF">J2Z75_004289</name>
</gene>
<evidence type="ECO:0000313" key="4">
    <source>
        <dbReference type="Proteomes" id="UP000823786"/>
    </source>
</evidence>
<sequence length="131" mass="14566">MKRRMLGLAGLLLFHPAAQAQFMDADDLNTFCQQKHPVTVGYVAGVLDRWSRDLHHAEMSDVVDAENNRPKSKVPVTDKIRANVCNPITIPLEEQVNTVCAFVAANPKERGRSADMLVQLAMQAKWPCPAK</sequence>
<protein>
    <recommendedName>
        <fullName evidence="2">Rap1a immunity protein domain-containing protein</fullName>
    </recommendedName>
</protein>
<keyword evidence="1" id="KW-0732">Signal</keyword>
<evidence type="ECO:0000256" key="1">
    <source>
        <dbReference type="SAM" id="SignalP"/>
    </source>
</evidence>
<evidence type="ECO:0000313" key="3">
    <source>
        <dbReference type="EMBL" id="MBP1860768.1"/>
    </source>
</evidence>
<dbReference type="Proteomes" id="UP000823786">
    <property type="component" value="Unassembled WGS sequence"/>
</dbReference>
<feature type="signal peptide" evidence="1">
    <location>
        <begin position="1"/>
        <end position="20"/>
    </location>
</feature>